<dbReference type="PANTHER" id="PTHR31234">
    <property type="entry name" value="LATE EMBRYOGENESIS ABUNDANT (LEA) HYDROXYPROLINE-RICH GLYCOPROTEIN FAMILY"/>
    <property type="match status" value="1"/>
</dbReference>
<reference evidence="7 8" key="1">
    <citation type="journal article" date="2017" name="Nature">
        <title>The Apostasia genome and the evolution of orchids.</title>
        <authorList>
            <person name="Zhang G.Q."/>
            <person name="Liu K.W."/>
            <person name="Li Z."/>
            <person name="Lohaus R."/>
            <person name="Hsiao Y.Y."/>
            <person name="Niu S.C."/>
            <person name="Wang J.Y."/>
            <person name="Lin Y.C."/>
            <person name="Xu Q."/>
            <person name="Chen L.J."/>
            <person name="Yoshida K."/>
            <person name="Fujiwara S."/>
            <person name="Wang Z.W."/>
            <person name="Zhang Y.Q."/>
            <person name="Mitsuda N."/>
            <person name="Wang M."/>
            <person name="Liu G.H."/>
            <person name="Pecoraro L."/>
            <person name="Huang H.X."/>
            <person name="Xiao X.J."/>
            <person name="Lin M."/>
            <person name="Wu X.Y."/>
            <person name="Wu W.L."/>
            <person name="Chen Y.Y."/>
            <person name="Chang S.B."/>
            <person name="Sakamoto S."/>
            <person name="Ohme-Takagi M."/>
            <person name="Yagi M."/>
            <person name="Zeng S.J."/>
            <person name="Shen C.Y."/>
            <person name="Yeh C.M."/>
            <person name="Luo Y.B."/>
            <person name="Tsai W.C."/>
            <person name="Van de Peer Y."/>
            <person name="Liu Z.J."/>
        </authorList>
    </citation>
    <scope>NUCLEOTIDE SEQUENCE [LARGE SCALE GENOMIC DNA]</scope>
    <source>
        <strain evidence="8">cv. Shenzhen</strain>
        <tissue evidence="7">Stem</tissue>
    </source>
</reference>
<dbReference type="OrthoDB" id="1889094at2759"/>
<keyword evidence="3 5" id="KW-1133">Transmembrane helix</keyword>
<name>A0A2I0A819_9ASPA</name>
<feature type="transmembrane region" description="Helical" evidence="5">
    <location>
        <begin position="39"/>
        <end position="58"/>
    </location>
</feature>
<keyword evidence="2 5" id="KW-0812">Transmembrane</keyword>
<dbReference type="EMBL" id="KZ452013">
    <property type="protein sequence ID" value="PKA51688.1"/>
    <property type="molecule type" value="Genomic_DNA"/>
</dbReference>
<evidence type="ECO:0000256" key="5">
    <source>
        <dbReference type="SAM" id="Phobius"/>
    </source>
</evidence>
<keyword evidence="8" id="KW-1185">Reference proteome</keyword>
<dbReference type="Proteomes" id="UP000236161">
    <property type="component" value="Unassembled WGS sequence"/>
</dbReference>
<dbReference type="STRING" id="1088818.A0A2I0A819"/>
<dbReference type="AlphaFoldDB" id="A0A2I0A819"/>
<comment type="subcellular location">
    <subcellularLocation>
        <location evidence="1">Membrane</location>
        <topology evidence="1">Single-pass membrane protein</topology>
    </subcellularLocation>
</comment>
<evidence type="ECO:0000256" key="4">
    <source>
        <dbReference type="ARBA" id="ARBA00023136"/>
    </source>
</evidence>
<evidence type="ECO:0000313" key="8">
    <source>
        <dbReference type="Proteomes" id="UP000236161"/>
    </source>
</evidence>
<accession>A0A2I0A819</accession>
<dbReference type="GO" id="GO:0098542">
    <property type="term" value="P:defense response to other organism"/>
    <property type="evidence" value="ECO:0007669"/>
    <property type="project" value="InterPro"/>
</dbReference>
<evidence type="ECO:0000256" key="2">
    <source>
        <dbReference type="ARBA" id="ARBA00022692"/>
    </source>
</evidence>
<organism evidence="7 8">
    <name type="scientific">Apostasia shenzhenica</name>
    <dbReference type="NCBI Taxonomy" id="1088818"/>
    <lineage>
        <taxon>Eukaryota</taxon>
        <taxon>Viridiplantae</taxon>
        <taxon>Streptophyta</taxon>
        <taxon>Embryophyta</taxon>
        <taxon>Tracheophyta</taxon>
        <taxon>Spermatophyta</taxon>
        <taxon>Magnoliopsida</taxon>
        <taxon>Liliopsida</taxon>
        <taxon>Asparagales</taxon>
        <taxon>Orchidaceae</taxon>
        <taxon>Apostasioideae</taxon>
        <taxon>Apostasia</taxon>
    </lineage>
</organism>
<dbReference type="Pfam" id="PF03168">
    <property type="entry name" value="LEA_2"/>
    <property type="match status" value="1"/>
</dbReference>
<keyword evidence="4 5" id="KW-0472">Membrane</keyword>
<dbReference type="PANTHER" id="PTHR31234:SF39">
    <property type="entry name" value="HARPIN-INDUCED PROTEIN 1 CONTAINING PROTEIN, EXPRESSED"/>
    <property type="match status" value="1"/>
</dbReference>
<dbReference type="InterPro" id="IPR004864">
    <property type="entry name" value="LEA_2"/>
</dbReference>
<evidence type="ECO:0000259" key="6">
    <source>
        <dbReference type="Pfam" id="PF03168"/>
    </source>
</evidence>
<evidence type="ECO:0000313" key="7">
    <source>
        <dbReference type="EMBL" id="PKA51688.1"/>
    </source>
</evidence>
<dbReference type="GO" id="GO:0005886">
    <property type="term" value="C:plasma membrane"/>
    <property type="evidence" value="ECO:0007669"/>
    <property type="project" value="TreeGrafter"/>
</dbReference>
<dbReference type="InterPro" id="IPR044839">
    <property type="entry name" value="NDR1-like"/>
</dbReference>
<sequence length="219" mass="24338">MAELKPAAPAGANYGRPVPCETLHCCGGFRCLFCTLFKIVAIIAVILGTAALIHWLIFRHNHLKVHVESAALTQFNLTGDNVLRYNLNLTVSVRNPNRKNDALYDHVEAQVTYDGSTIGFKALPAFYQGNKNTTTLISTPSFEGQNFLLGDSPATFRRESREGFFNIKVRLYAKMRLKAGIVKTSHIKPRIDCEVRLPAPGGSDVKTPAFERTKCHVDY</sequence>
<evidence type="ECO:0000256" key="1">
    <source>
        <dbReference type="ARBA" id="ARBA00004167"/>
    </source>
</evidence>
<gene>
    <name evidence="7" type="primary">SYP24</name>
    <name evidence="7" type="ORF">AXF42_Ash003055</name>
</gene>
<proteinExistence type="predicted"/>
<evidence type="ECO:0000256" key="3">
    <source>
        <dbReference type="ARBA" id="ARBA00022989"/>
    </source>
</evidence>
<feature type="domain" description="Late embryogenesis abundant protein LEA-2 subgroup" evidence="6">
    <location>
        <begin position="90"/>
        <end position="190"/>
    </location>
</feature>
<protein>
    <submittedName>
        <fullName evidence="7">Syntaxin-24</fullName>
    </submittedName>
</protein>